<keyword evidence="10 16" id="KW-0227">DNA damage</keyword>
<comment type="subcellular location">
    <subcellularLocation>
        <location evidence="1 16">Cytoplasm</location>
    </subcellularLocation>
</comment>
<name>F0JHE7_9BACT</name>
<evidence type="ECO:0000256" key="14">
    <source>
        <dbReference type="ARBA" id="ARBA00023204"/>
    </source>
</evidence>
<dbReference type="FunFam" id="3.30.1490.100:FF:000004">
    <property type="entry name" value="DNA polymerase IV"/>
    <property type="match status" value="1"/>
</dbReference>
<keyword evidence="12 16" id="KW-0239">DNA-directed DNA polymerase</keyword>
<keyword evidence="7 16" id="KW-0548">Nucleotidyltransferase</keyword>
<dbReference type="Gene3D" id="3.30.1490.100">
    <property type="entry name" value="DNA polymerase, Y-family, little finger domain"/>
    <property type="match status" value="1"/>
</dbReference>
<dbReference type="GO" id="GO:0000287">
    <property type="term" value="F:magnesium ion binding"/>
    <property type="evidence" value="ECO:0007669"/>
    <property type="project" value="UniProtKB-UniRule"/>
</dbReference>
<evidence type="ECO:0000256" key="4">
    <source>
        <dbReference type="ARBA" id="ARBA00022457"/>
    </source>
</evidence>
<gene>
    <name evidence="16" type="primary">dinB</name>
    <name evidence="18" type="ORF">DND132_2057</name>
</gene>
<dbReference type="GO" id="GO:0009432">
    <property type="term" value="P:SOS response"/>
    <property type="evidence" value="ECO:0007669"/>
    <property type="project" value="TreeGrafter"/>
</dbReference>
<dbReference type="HOGENOM" id="CLU_012348_1_2_7"/>
<dbReference type="SUPFAM" id="SSF100879">
    <property type="entry name" value="Lesion bypass DNA polymerase (Y-family), little finger domain"/>
    <property type="match status" value="1"/>
</dbReference>
<evidence type="ECO:0000256" key="10">
    <source>
        <dbReference type="ARBA" id="ARBA00022763"/>
    </source>
</evidence>
<comment type="caution">
    <text evidence="16">Lacks conserved residue(s) required for the propagation of feature annotation.</text>
</comment>
<reference evidence="18 19" key="1">
    <citation type="journal article" date="2011" name="J. Bacteriol.">
        <title>Genome sequence of the mercury-methylating strain Desulfovibrio desulfuricans ND132.</title>
        <authorList>
            <person name="Brown S.D."/>
            <person name="Gilmour C.C."/>
            <person name="Kucken A.M."/>
            <person name="Wall J.D."/>
            <person name="Elias D.A."/>
            <person name="Brandt C.C."/>
            <person name="Podar M."/>
            <person name="Chertkov O."/>
            <person name="Held B."/>
            <person name="Bruce D.C."/>
            <person name="Detter J.C."/>
            <person name="Tapia R."/>
            <person name="Han C.S."/>
            <person name="Goodwin L.A."/>
            <person name="Cheng J.F."/>
            <person name="Pitluck S."/>
            <person name="Woyke T."/>
            <person name="Mikhailova N."/>
            <person name="Ivanova N.N."/>
            <person name="Han J."/>
            <person name="Lucas S."/>
            <person name="Lapidus A.L."/>
            <person name="Land M.L."/>
            <person name="Hauser L.J."/>
            <person name="Palumbo A.V."/>
        </authorList>
    </citation>
    <scope>NUCLEOTIDE SEQUENCE [LARGE SCALE GENOMIC DNA]</scope>
    <source>
        <strain evidence="18 19">ND132</strain>
    </source>
</reference>
<keyword evidence="14 16" id="KW-0234">DNA repair</keyword>
<evidence type="ECO:0000256" key="11">
    <source>
        <dbReference type="ARBA" id="ARBA00022842"/>
    </source>
</evidence>
<dbReference type="Gene3D" id="1.10.150.20">
    <property type="entry name" value="5' to 3' exonuclease, C-terminal subdomain"/>
    <property type="match status" value="1"/>
</dbReference>
<evidence type="ECO:0000259" key="17">
    <source>
        <dbReference type="PROSITE" id="PS50173"/>
    </source>
</evidence>
<dbReference type="PROSITE" id="PS50173">
    <property type="entry name" value="UMUC"/>
    <property type="match status" value="1"/>
</dbReference>
<dbReference type="InterPro" id="IPR022880">
    <property type="entry name" value="DNApol_IV"/>
</dbReference>
<sequence length="386" mass="42686">MDAFFASVEQMDNPELRGKPVAVGGTSDRSVVSAASYEVRRYGVHSAMSVVKARKLCPEIILVPGRMGRYKEVSHLVMDALREFSPTVEQASVDEAYLDGTGLERLFGPVDEIGRRIKARVKEATGLTCSVGAAPVRFLAKIASDMDKPDGMFIVRHEEVAEFLQTLPVGKIPGVGAKLLEVLKRLGVRTCGDILLKPGEYWEERLGKYGAALYDRARGIDPTPVTPCEAAKSCSAENTFREDTTDRALLRKWLLAQSERVGEDLRRHGYKGRTVTLKVKYADFSQITRSRSLEARTDNTAVIFETACGLLEQVKLPRAVRLIGVGVSNFGARPRQVTLFEEAPRRQEATSELDKAVDRVRRRFGGQAVTRVELLGFKKKPTNSAD</sequence>
<dbReference type="SUPFAM" id="SSF56672">
    <property type="entry name" value="DNA/RNA polymerases"/>
    <property type="match status" value="1"/>
</dbReference>
<evidence type="ECO:0000256" key="12">
    <source>
        <dbReference type="ARBA" id="ARBA00022932"/>
    </source>
</evidence>
<dbReference type="Gene3D" id="3.30.70.270">
    <property type="match status" value="1"/>
</dbReference>
<keyword evidence="11 16" id="KW-0460">Magnesium</keyword>
<evidence type="ECO:0000256" key="9">
    <source>
        <dbReference type="ARBA" id="ARBA00022723"/>
    </source>
</evidence>
<evidence type="ECO:0000256" key="8">
    <source>
        <dbReference type="ARBA" id="ARBA00022705"/>
    </source>
</evidence>
<evidence type="ECO:0000256" key="7">
    <source>
        <dbReference type="ARBA" id="ARBA00022695"/>
    </source>
</evidence>
<dbReference type="HAMAP" id="MF_01113">
    <property type="entry name" value="DNApol_IV"/>
    <property type="match status" value="1"/>
</dbReference>
<organism evidence="18 19">
    <name type="scientific">Pseudodesulfovibrio mercurii</name>
    <dbReference type="NCBI Taxonomy" id="641491"/>
    <lineage>
        <taxon>Bacteria</taxon>
        <taxon>Pseudomonadati</taxon>
        <taxon>Thermodesulfobacteriota</taxon>
        <taxon>Desulfovibrionia</taxon>
        <taxon>Desulfovibrionales</taxon>
        <taxon>Desulfovibrionaceae</taxon>
    </lineage>
</organism>
<dbReference type="PANTHER" id="PTHR11076">
    <property type="entry name" value="DNA REPAIR POLYMERASE UMUC / TRANSFERASE FAMILY MEMBER"/>
    <property type="match status" value="1"/>
</dbReference>
<keyword evidence="9 16" id="KW-0479">Metal-binding</keyword>
<accession>F0JHE7</accession>
<dbReference type="CDD" id="cd03586">
    <property type="entry name" value="PolY_Pol_IV_kappa"/>
    <property type="match status" value="1"/>
</dbReference>
<dbReference type="Pfam" id="PF00817">
    <property type="entry name" value="IMS"/>
    <property type="match status" value="1"/>
</dbReference>
<feature type="domain" description="UmuC" evidence="17">
    <location>
        <begin position="1"/>
        <end position="176"/>
    </location>
</feature>
<dbReference type="GO" id="GO:0042276">
    <property type="term" value="P:error-prone translesion synthesis"/>
    <property type="evidence" value="ECO:0007669"/>
    <property type="project" value="TreeGrafter"/>
</dbReference>
<dbReference type="FunFam" id="3.40.1170.60:FF:000001">
    <property type="entry name" value="DNA polymerase IV"/>
    <property type="match status" value="1"/>
</dbReference>
<comment type="catalytic activity">
    <reaction evidence="15 16">
        <text>DNA(n) + a 2'-deoxyribonucleoside 5'-triphosphate = DNA(n+1) + diphosphate</text>
        <dbReference type="Rhea" id="RHEA:22508"/>
        <dbReference type="Rhea" id="RHEA-COMP:17339"/>
        <dbReference type="Rhea" id="RHEA-COMP:17340"/>
        <dbReference type="ChEBI" id="CHEBI:33019"/>
        <dbReference type="ChEBI" id="CHEBI:61560"/>
        <dbReference type="ChEBI" id="CHEBI:173112"/>
        <dbReference type="EC" id="2.7.7.7"/>
    </reaction>
</comment>
<dbReference type="Pfam" id="PF11798">
    <property type="entry name" value="IMS_HHH"/>
    <property type="match status" value="1"/>
</dbReference>
<proteinExistence type="inferred from homology"/>
<feature type="active site" evidence="16">
    <location>
        <position position="95"/>
    </location>
</feature>
<dbReference type="GO" id="GO:0003684">
    <property type="term" value="F:damaged DNA binding"/>
    <property type="evidence" value="ECO:0007669"/>
    <property type="project" value="InterPro"/>
</dbReference>
<dbReference type="SMR" id="F0JHE7"/>
<dbReference type="GO" id="GO:0006261">
    <property type="term" value="P:DNA-templated DNA replication"/>
    <property type="evidence" value="ECO:0007669"/>
    <property type="project" value="UniProtKB-UniRule"/>
</dbReference>
<dbReference type="NCBIfam" id="NF002677">
    <property type="entry name" value="PRK02406.1"/>
    <property type="match status" value="1"/>
</dbReference>
<dbReference type="GO" id="GO:0006281">
    <property type="term" value="P:DNA repair"/>
    <property type="evidence" value="ECO:0007669"/>
    <property type="project" value="UniProtKB-UniRule"/>
</dbReference>
<dbReference type="InterPro" id="IPR024728">
    <property type="entry name" value="PolY_HhH_motif"/>
</dbReference>
<keyword evidence="4 16" id="KW-0515">Mutator protein</keyword>
<evidence type="ECO:0000256" key="6">
    <source>
        <dbReference type="ARBA" id="ARBA00022679"/>
    </source>
</evidence>
<feature type="site" description="Substrate discrimination" evidence="16">
    <location>
        <position position="5"/>
    </location>
</feature>
<comment type="similarity">
    <text evidence="2 16">Belongs to the DNA polymerase type-Y family.</text>
</comment>
<dbReference type="InterPro" id="IPR050116">
    <property type="entry name" value="DNA_polymerase-Y"/>
</dbReference>
<evidence type="ECO:0000256" key="5">
    <source>
        <dbReference type="ARBA" id="ARBA00022490"/>
    </source>
</evidence>
<evidence type="ECO:0000256" key="15">
    <source>
        <dbReference type="ARBA" id="ARBA00049244"/>
    </source>
</evidence>
<evidence type="ECO:0000256" key="16">
    <source>
        <dbReference type="HAMAP-Rule" id="MF_01113"/>
    </source>
</evidence>
<evidence type="ECO:0000256" key="1">
    <source>
        <dbReference type="ARBA" id="ARBA00004496"/>
    </source>
</evidence>
<comment type="cofactor">
    <cofactor evidence="16">
        <name>Mg(2+)</name>
        <dbReference type="ChEBI" id="CHEBI:18420"/>
    </cofactor>
    <text evidence="16">Binds 2 magnesium ions per subunit.</text>
</comment>
<comment type="function">
    <text evidence="16">Poorly processive, error-prone DNA polymerase involved in untargeted mutagenesis. Copies undamaged DNA at stalled replication forks, which arise in vivo from mismatched or misaligned primer ends. These misaligned primers can be extended by PolIV. Exhibits no 3'-5' exonuclease (proofreading) activity. May be involved in translesional synthesis, in conjunction with the beta clamp from PolIII.</text>
</comment>
<dbReference type="PANTHER" id="PTHR11076:SF33">
    <property type="entry name" value="DNA POLYMERASE KAPPA"/>
    <property type="match status" value="1"/>
</dbReference>
<dbReference type="GO" id="GO:0005829">
    <property type="term" value="C:cytosol"/>
    <property type="evidence" value="ECO:0007669"/>
    <property type="project" value="TreeGrafter"/>
</dbReference>
<dbReference type="STRING" id="641491.DND132_2057"/>
<evidence type="ECO:0000256" key="3">
    <source>
        <dbReference type="ARBA" id="ARBA00011245"/>
    </source>
</evidence>
<comment type="subunit">
    <text evidence="3 16">Monomer.</text>
</comment>
<dbReference type="Pfam" id="PF11799">
    <property type="entry name" value="IMS_C"/>
    <property type="match status" value="1"/>
</dbReference>
<dbReference type="InterPro" id="IPR036775">
    <property type="entry name" value="DNA_pol_Y-fam_lit_finger_sf"/>
</dbReference>
<keyword evidence="8 16" id="KW-0235">DNA replication</keyword>
<dbReference type="EMBL" id="CP003220">
    <property type="protein sequence ID" value="EGB15262.1"/>
    <property type="molecule type" value="Genomic_DNA"/>
</dbReference>
<dbReference type="InterPro" id="IPR043502">
    <property type="entry name" value="DNA/RNA_pol_sf"/>
</dbReference>
<evidence type="ECO:0000313" key="18">
    <source>
        <dbReference type="EMBL" id="EGB15262.1"/>
    </source>
</evidence>
<dbReference type="InterPro" id="IPR017961">
    <property type="entry name" value="DNA_pol_Y-fam_little_finger"/>
</dbReference>
<dbReference type="eggNOG" id="COG0389">
    <property type="taxonomic scope" value="Bacteria"/>
</dbReference>
<dbReference type="InterPro" id="IPR001126">
    <property type="entry name" value="UmuC"/>
</dbReference>
<dbReference type="KEGG" id="ddn:DND132_2057"/>
<keyword evidence="5 16" id="KW-0963">Cytoplasm</keyword>
<dbReference type="EC" id="2.7.7.7" evidence="16"/>
<feature type="binding site" evidence="16">
    <location>
        <position position="94"/>
    </location>
    <ligand>
        <name>Mg(2+)</name>
        <dbReference type="ChEBI" id="CHEBI:18420"/>
    </ligand>
</feature>
<dbReference type="InterPro" id="IPR043128">
    <property type="entry name" value="Rev_trsase/Diguanyl_cyclase"/>
</dbReference>
<keyword evidence="13 16" id="KW-0238">DNA-binding</keyword>
<dbReference type="Proteomes" id="UP000007845">
    <property type="component" value="Chromosome"/>
</dbReference>
<evidence type="ECO:0000256" key="2">
    <source>
        <dbReference type="ARBA" id="ARBA00010945"/>
    </source>
</evidence>
<evidence type="ECO:0000313" key="19">
    <source>
        <dbReference type="Proteomes" id="UP000007845"/>
    </source>
</evidence>
<keyword evidence="6 16" id="KW-0808">Transferase</keyword>
<keyword evidence="19" id="KW-1185">Reference proteome</keyword>
<dbReference type="AlphaFoldDB" id="F0JHE7"/>
<dbReference type="Gene3D" id="3.40.1170.60">
    <property type="match status" value="1"/>
</dbReference>
<evidence type="ECO:0000256" key="13">
    <source>
        <dbReference type="ARBA" id="ARBA00023125"/>
    </source>
</evidence>
<protein>
    <recommendedName>
        <fullName evidence="16">DNA polymerase IV</fullName>
        <shortName evidence="16">Pol IV</shortName>
        <ecNumber evidence="16">2.7.7.7</ecNumber>
    </recommendedName>
</protein>
<dbReference type="GO" id="GO:0003887">
    <property type="term" value="F:DNA-directed DNA polymerase activity"/>
    <property type="evidence" value="ECO:0007669"/>
    <property type="project" value="UniProtKB-UniRule"/>
</dbReference>